<dbReference type="OrthoDB" id="9765926at2"/>
<proteinExistence type="predicted"/>
<dbReference type="Proteomes" id="UP000199060">
    <property type="component" value="Unassembled WGS sequence"/>
</dbReference>
<dbReference type="RefSeq" id="WP_139162708.1">
    <property type="nucleotide sequence ID" value="NZ_FNAC01000016.1"/>
</dbReference>
<organism evidence="1 2">
    <name type="scientific">Algoriphagus faecimaris</name>
    <dbReference type="NCBI Taxonomy" id="686796"/>
    <lineage>
        <taxon>Bacteria</taxon>
        <taxon>Pseudomonadati</taxon>
        <taxon>Bacteroidota</taxon>
        <taxon>Cytophagia</taxon>
        <taxon>Cytophagales</taxon>
        <taxon>Cyclobacteriaceae</taxon>
        <taxon>Algoriphagus</taxon>
    </lineage>
</organism>
<dbReference type="STRING" id="686796.SAMN04488104_101675"/>
<sequence length="1156" mass="127695">MILFRGSAVAVILLSCFLLFTSISAEKAAKPLSSALLVNSIIDGPERLCIVFGSVIGDFTGLGQPGDVFDWELISPSGEVLFSRQLGSPGFSYTFSSPGVYQLSLDIRRGNVIVGSEVKPIDVLPSPLTVLESNYIICTGQDLTLSAIDPGSADFGDYVFEWTNSAGAVISTDNEAVINSPGTYAVEFYFVNSQGVNECVRTLSTTIIDINSFSVNSDRTEVCTTQFIEFQSSPSIEGDWYVQRQGETTRTFLGTSSDFSLFPSRDLDSPGDFTMIFALPNPNNPTCTAEIPINFTYYPEPRIEFEEAFGASDCSVDDGILKIRTLTDVDRVTIDSLGISLGPFAAFEIVEFPGLKSGAYTLSTALGSCAYSIGAVVPLQNPIPELEFQIIDIIPETCTSTGIAPGGFSIVLPNGSTTAGYQILTERGIPAIFQDTTQLNDTIRVNLSGGKYFFEIFDGNGCALPESEEIEIPGLSQVNFFVPANINVCQSFELYPVTSQALEFSLTDPDGLETIFNSGDFGLLDKAGTYTLVGRIPGQDVLCPFSREINVSLVDPIDFEPRLVQEDCFGNRVFEAEIFGVDPSTARFIWYDENDQVVSQGQFLIPVSTGEFKLDVQPINAQACPIPPKTFMIEEPVLSVDVTLNQTKLCEFGPEAIVSLESTFPEAVTDIRWRRFNEDGTVDDLPEFENLKEFQTRIAGTYEAALFRFIPGISVEECELGRETIELNLIPDKVLFDIPAELTVCENFELTPQTTESLEFTVTDPAGNTQTGSSGDSFTLELDGIYIFLAFDSDPNSAICPEQKELVVTLTDPVDFEPILISEDCNGLKTYQARVNNYQNDEVDYFWYDTNRNQIGDEEFLELNTYGDFSLEVQPSGSTSCPSTQRVNFTAETPVLSVDVNLTTEPLCPDEASTVLTLQADLTEITQIEWWFTDLSGNQSELVNSRGQEEILAFDEGTYEVRVFNDIPCLLGFDQALVLRSQDPVRPELGDTYQVCERYEIGPNLNPGSFASYEWYLGEDLVSTNPTFKPIRPGDYSLTVYSLEGCAYQASFTAEEECELKVIFPTAIIPGDPDKNFLIYTNFLIDELEVWIFNQWGQLIFYCENSSLISEESTCQWDGYFNGEKVPNGSYSVRINYVNLEKNISQYQLGSILVIE</sequence>
<gene>
    <name evidence="1" type="ORF">SAMN04488104_101675</name>
</gene>
<protein>
    <submittedName>
        <fullName evidence="1">C-terminal domain of CHU protein family protein</fullName>
    </submittedName>
</protein>
<dbReference type="PROSITE" id="PS51257">
    <property type="entry name" value="PROKAR_LIPOPROTEIN"/>
    <property type="match status" value="1"/>
</dbReference>
<evidence type="ECO:0000313" key="2">
    <source>
        <dbReference type="Proteomes" id="UP000199060"/>
    </source>
</evidence>
<keyword evidence="2" id="KW-1185">Reference proteome</keyword>
<reference evidence="2" key="1">
    <citation type="submission" date="2016-10" db="EMBL/GenBank/DDBJ databases">
        <authorList>
            <person name="Varghese N."/>
            <person name="Submissions S."/>
        </authorList>
    </citation>
    <scope>NUCLEOTIDE SEQUENCE [LARGE SCALE GENOMIC DNA]</scope>
    <source>
        <strain evidence="2">DSM 23095</strain>
    </source>
</reference>
<evidence type="ECO:0000313" key="1">
    <source>
        <dbReference type="EMBL" id="SDD14829.1"/>
    </source>
</evidence>
<dbReference type="EMBL" id="FNAC01000016">
    <property type="protein sequence ID" value="SDD14829.1"/>
    <property type="molecule type" value="Genomic_DNA"/>
</dbReference>
<accession>A0A1G6SD82</accession>
<name>A0A1G6SD82_9BACT</name>
<dbReference type="AlphaFoldDB" id="A0A1G6SD82"/>